<gene>
    <name evidence="1" type="ORF">ADEAN_000660800</name>
</gene>
<reference evidence="1 2" key="1">
    <citation type="submission" date="2020-08" db="EMBL/GenBank/DDBJ databases">
        <authorList>
            <person name="Newling K."/>
            <person name="Davey J."/>
            <person name="Forrester S."/>
        </authorList>
    </citation>
    <scope>NUCLEOTIDE SEQUENCE [LARGE SCALE GENOMIC DNA]</scope>
    <source>
        <strain evidence="2">Crithidia deanei Carvalho (ATCC PRA-265)</strain>
    </source>
</reference>
<dbReference type="Proteomes" id="UP000515908">
    <property type="component" value="Chromosome 13"/>
</dbReference>
<evidence type="ECO:0000313" key="1">
    <source>
        <dbReference type="EMBL" id="CAD2219115.1"/>
    </source>
</evidence>
<keyword evidence="2" id="KW-1185">Reference proteome</keyword>
<dbReference type="VEuPathDB" id="TriTrypDB:ADEAN_000660800"/>
<sequence>MVPSKRVLLLRDGPAALSLIRYASTGLSCAPYCAANLAYSSLDMTGSQSDDWSDITLVYIGTWDEDHVYVPFPSLGKVSGDLSFYWARLAQWELCKQYRAYCSIAVLQTTGGGWASLRRVDKALECAVQLYYVAGVVGNDEIAQKCRIFVGWSCLWMGDQTSALLIFYSELASARRKKDIVHKRRCLHAIAHAKSNPNVLGTGVGSTTIMDEVLFNMFGSSPASH</sequence>
<dbReference type="EMBL" id="LR877157">
    <property type="protein sequence ID" value="CAD2219115.1"/>
    <property type="molecule type" value="Genomic_DNA"/>
</dbReference>
<proteinExistence type="predicted"/>
<protein>
    <submittedName>
        <fullName evidence="1">Uncharacterized protein</fullName>
    </submittedName>
</protein>
<accession>A0A7G2CIC2</accession>
<name>A0A7G2CIC2_9TRYP</name>
<dbReference type="AlphaFoldDB" id="A0A7G2CIC2"/>
<organism evidence="1 2">
    <name type="scientific">Angomonas deanei</name>
    <dbReference type="NCBI Taxonomy" id="59799"/>
    <lineage>
        <taxon>Eukaryota</taxon>
        <taxon>Discoba</taxon>
        <taxon>Euglenozoa</taxon>
        <taxon>Kinetoplastea</taxon>
        <taxon>Metakinetoplastina</taxon>
        <taxon>Trypanosomatida</taxon>
        <taxon>Trypanosomatidae</taxon>
        <taxon>Strigomonadinae</taxon>
        <taxon>Angomonas</taxon>
    </lineage>
</organism>
<evidence type="ECO:0000313" key="2">
    <source>
        <dbReference type="Proteomes" id="UP000515908"/>
    </source>
</evidence>